<protein>
    <submittedName>
        <fullName evidence="2">Uncharacterized protein</fullName>
    </submittedName>
</protein>
<reference evidence="2 3" key="1">
    <citation type="submission" date="2016-08" db="EMBL/GenBank/DDBJ databases">
        <title>Identification and validation of antigenic proteins from Pajaroellobacter abortibovis using de-novo genome sequence assembly and reverse vaccinology.</title>
        <authorList>
            <person name="Welly B.T."/>
            <person name="Miller M.R."/>
            <person name="Stott J.L."/>
            <person name="Blanchard M.T."/>
            <person name="Islas-Trejo A.D."/>
            <person name="O'Rourke S.M."/>
            <person name="Young A.E."/>
            <person name="Medrano J.F."/>
            <person name="Van Eenennaam A.L."/>
        </authorList>
    </citation>
    <scope>NUCLEOTIDE SEQUENCE [LARGE SCALE GENOMIC DNA]</scope>
    <source>
        <strain evidence="2 3">BTF92-0548A/99-0131</strain>
    </source>
</reference>
<keyword evidence="1" id="KW-0472">Membrane</keyword>
<gene>
    <name evidence="2" type="ORF">BCY86_05245</name>
</gene>
<evidence type="ECO:0000256" key="1">
    <source>
        <dbReference type="SAM" id="Phobius"/>
    </source>
</evidence>
<keyword evidence="1" id="KW-0812">Transmembrane</keyword>
<keyword evidence="1" id="KW-1133">Transmembrane helix</keyword>
<evidence type="ECO:0000313" key="2">
    <source>
        <dbReference type="EMBL" id="APS00150.1"/>
    </source>
</evidence>
<feature type="transmembrane region" description="Helical" evidence="1">
    <location>
        <begin position="26"/>
        <end position="46"/>
    </location>
</feature>
<accession>A0A1L6MX97</accession>
<keyword evidence="3" id="KW-1185">Reference proteome</keyword>
<name>A0A1L6MX97_9BACT</name>
<sequence length="61" mass="6845">MPFAGQAVWKREGNGVNGDLEMVGELAAIPTIFLIWSRFYSFFLSFPKSFSMISFGQGLIH</sequence>
<evidence type="ECO:0000313" key="3">
    <source>
        <dbReference type="Proteomes" id="UP000185544"/>
    </source>
</evidence>
<dbReference type="EMBL" id="CP016908">
    <property type="protein sequence ID" value="APS00150.1"/>
    <property type="molecule type" value="Genomic_DNA"/>
</dbReference>
<proteinExistence type="predicted"/>
<dbReference type="Proteomes" id="UP000185544">
    <property type="component" value="Chromosome"/>
</dbReference>
<dbReference type="AlphaFoldDB" id="A0A1L6MX97"/>
<dbReference type="KEGG" id="pabo:BCY86_05245"/>
<dbReference type="STRING" id="1882918.BCY86_05245"/>
<organism evidence="2 3">
    <name type="scientific">Pajaroellobacter abortibovis</name>
    <dbReference type="NCBI Taxonomy" id="1882918"/>
    <lineage>
        <taxon>Bacteria</taxon>
        <taxon>Pseudomonadati</taxon>
        <taxon>Myxococcota</taxon>
        <taxon>Polyangia</taxon>
        <taxon>Polyangiales</taxon>
        <taxon>Polyangiaceae</taxon>
    </lineage>
</organism>